<dbReference type="RefSeq" id="WP_062109061.1">
    <property type="nucleotide sequence ID" value="NZ_LHZR01000110.1"/>
</dbReference>
<dbReference type="AlphaFoldDB" id="A0A149THD2"/>
<evidence type="ECO:0000256" key="9">
    <source>
        <dbReference type="HAMAP-Rule" id="MF_01023"/>
    </source>
</evidence>
<dbReference type="InterPro" id="IPR050106">
    <property type="entry name" value="HistidinolP_aminotransfase"/>
</dbReference>
<dbReference type="HAMAP" id="MF_01023">
    <property type="entry name" value="HisC_aminotrans_2"/>
    <property type="match status" value="1"/>
</dbReference>
<dbReference type="InterPro" id="IPR001917">
    <property type="entry name" value="Aminotrans_II_pyridoxalP_BS"/>
</dbReference>
<sequence length="355" mass="39333">MSRFWNRRVQGLHPYVPGEQPRLADLLKLNTNESPYGPSPKVLDAIRDVASDDLRLYPDPTAADLRDTIATRFGTTTDRVFVGNGSDEVLAHAFRALFHDDAPVLFSDVTYGFYPVYCGLFEQPFRHIPLNDDFTIDIDAYTGKCGGIAVANPNANTGIALPLEQIETLLNRFPDRTVIIDEAYVDFGARSAIELTHRHDNLLVVQTLSKSYALAGLRVGFAIGSPELIEGLIRVKDSFNSYPLSRPAQAGAIAAIQDTDWLADITTRTVASRDRLVPDLQNLGFQVLPSCANFILVHHPEHKAGAIAAALRERAILVRHLSTPRIQDWLRISIGTDEACIRLTDVLRDILSHRS</sequence>
<name>A0A149THD2_9PROT</name>
<organism evidence="11 12">
    <name type="scientific">Gluconobacter albidus</name>
    <dbReference type="NCBI Taxonomy" id="318683"/>
    <lineage>
        <taxon>Bacteria</taxon>
        <taxon>Pseudomonadati</taxon>
        <taxon>Pseudomonadota</taxon>
        <taxon>Alphaproteobacteria</taxon>
        <taxon>Acetobacterales</taxon>
        <taxon>Acetobacteraceae</taxon>
        <taxon>Gluconobacter</taxon>
    </lineage>
</organism>
<evidence type="ECO:0000256" key="6">
    <source>
        <dbReference type="ARBA" id="ARBA00022679"/>
    </source>
</evidence>
<dbReference type="GO" id="GO:0004400">
    <property type="term" value="F:histidinol-phosphate transaminase activity"/>
    <property type="evidence" value="ECO:0007669"/>
    <property type="project" value="UniProtKB-UniRule"/>
</dbReference>
<dbReference type="GO" id="GO:0000105">
    <property type="term" value="P:L-histidine biosynthetic process"/>
    <property type="evidence" value="ECO:0007669"/>
    <property type="project" value="UniProtKB-UniRule"/>
</dbReference>
<comment type="pathway">
    <text evidence="2 9">Amino-acid biosynthesis; L-histidine biosynthesis; L-histidine from 5-phospho-alpha-D-ribose 1-diphosphate: step 7/9.</text>
</comment>
<dbReference type="NCBIfam" id="TIGR01141">
    <property type="entry name" value="hisC"/>
    <property type="match status" value="1"/>
</dbReference>
<dbReference type="EMBL" id="LHZR01000110">
    <property type="protein sequence ID" value="KXV47257.1"/>
    <property type="molecule type" value="Genomic_DNA"/>
</dbReference>
<dbReference type="OrthoDB" id="9809616at2"/>
<dbReference type="PATRIC" id="fig|318683.6.peg.2407"/>
<comment type="cofactor">
    <cofactor evidence="1 9">
        <name>pyridoxal 5'-phosphate</name>
        <dbReference type="ChEBI" id="CHEBI:597326"/>
    </cofactor>
</comment>
<dbReference type="EC" id="2.6.1.9" evidence="9"/>
<gene>
    <name evidence="9" type="primary">hisC</name>
    <name evidence="11" type="ORF">AD945_11830</name>
</gene>
<dbReference type="CDD" id="cd00609">
    <property type="entry name" value="AAT_like"/>
    <property type="match status" value="1"/>
</dbReference>
<evidence type="ECO:0000313" key="12">
    <source>
        <dbReference type="Proteomes" id="UP000075636"/>
    </source>
</evidence>
<evidence type="ECO:0000256" key="4">
    <source>
        <dbReference type="ARBA" id="ARBA00011738"/>
    </source>
</evidence>
<keyword evidence="5 9" id="KW-0032">Aminotransferase</keyword>
<dbReference type="GO" id="GO:0030170">
    <property type="term" value="F:pyridoxal phosphate binding"/>
    <property type="evidence" value="ECO:0007669"/>
    <property type="project" value="InterPro"/>
</dbReference>
<dbReference type="UniPathway" id="UPA00031">
    <property type="reaction ID" value="UER00012"/>
</dbReference>
<keyword evidence="9" id="KW-0368">Histidine biosynthesis</keyword>
<feature type="domain" description="Aminotransferase class I/classII large" evidence="10">
    <location>
        <begin position="25"/>
        <end position="343"/>
    </location>
</feature>
<evidence type="ECO:0000256" key="8">
    <source>
        <dbReference type="ARBA" id="ARBA00047481"/>
    </source>
</evidence>
<evidence type="ECO:0000256" key="7">
    <source>
        <dbReference type="ARBA" id="ARBA00022898"/>
    </source>
</evidence>
<dbReference type="InterPro" id="IPR015421">
    <property type="entry name" value="PyrdxlP-dep_Trfase_major"/>
</dbReference>
<evidence type="ECO:0000313" key="11">
    <source>
        <dbReference type="EMBL" id="KXV47257.1"/>
    </source>
</evidence>
<evidence type="ECO:0000256" key="2">
    <source>
        <dbReference type="ARBA" id="ARBA00005011"/>
    </source>
</evidence>
<dbReference type="Pfam" id="PF00155">
    <property type="entry name" value="Aminotran_1_2"/>
    <property type="match status" value="1"/>
</dbReference>
<evidence type="ECO:0000259" key="10">
    <source>
        <dbReference type="Pfam" id="PF00155"/>
    </source>
</evidence>
<accession>A0A149THD2</accession>
<evidence type="ECO:0000256" key="5">
    <source>
        <dbReference type="ARBA" id="ARBA00022576"/>
    </source>
</evidence>
<reference evidence="11 12" key="1">
    <citation type="submission" date="2015-06" db="EMBL/GenBank/DDBJ databases">
        <title>Improved classification and identification of acetic acid bacteria using matrix-assisted laser desorption/ionization time-of-flight mass spectrometry; Gluconobacter nephelii and Gluconobacter uchimurae are later heterotypic synonyms of Gluconobacter japonicus and Gluconobacter oxydans, respectively.</title>
        <authorList>
            <person name="Li L."/>
            <person name="Cleenwerck I."/>
            <person name="De Vuyst L."/>
            <person name="Vandamme P."/>
        </authorList>
    </citation>
    <scope>NUCLEOTIDE SEQUENCE [LARGE SCALE GENOMIC DNA]</scope>
    <source>
        <strain evidence="11 12">LMG 1768</strain>
    </source>
</reference>
<comment type="subunit">
    <text evidence="4 9">Homodimer.</text>
</comment>
<keyword evidence="7 9" id="KW-0663">Pyridoxal phosphate</keyword>
<comment type="catalytic activity">
    <reaction evidence="8 9">
        <text>L-histidinol phosphate + 2-oxoglutarate = 3-(imidazol-4-yl)-2-oxopropyl phosphate + L-glutamate</text>
        <dbReference type="Rhea" id="RHEA:23744"/>
        <dbReference type="ChEBI" id="CHEBI:16810"/>
        <dbReference type="ChEBI" id="CHEBI:29985"/>
        <dbReference type="ChEBI" id="CHEBI:57766"/>
        <dbReference type="ChEBI" id="CHEBI:57980"/>
        <dbReference type="EC" id="2.6.1.9"/>
    </reaction>
</comment>
<dbReference type="PANTHER" id="PTHR43643">
    <property type="entry name" value="HISTIDINOL-PHOSPHATE AMINOTRANSFERASE 2"/>
    <property type="match status" value="1"/>
</dbReference>
<dbReference type="Gene3D" id="3.40.640.10">
    <property type="entry name" value="Type I PLP-dependent aspartate aminotransferase-like (Major domain)"/>
    <property type="match status" value="1"/>
</dbReference>
<dbReference type="STRING" id="318683.A0U94_02590"/>
<keyword evidence="6 9" id="KW-0808">Transferase</keyword>
<dbReference type="InterPro" id="IPR015424">
    <property type="entry name" value="PyrdxlP-dep_Trfase"/>
</dbReference>
<comment type="caution">
    <text evidence="11">The sequence shown here is derived from an EMBL/GenBank/DDBJ whole genome shotgun (WGS) entry which is preliminary data.</text>
</comment>
<comment type="similarity">
    <text evidence="3 9">Belongs to the class-II pyridoxal-phosphate-dependent aminotransferase family. Histidinol-phosphate aminotransferase subfamily.</text>
</comment>
<evidence type="ECO:0000256" key="1">
    <source>
        <dbReference type="ARBA" id="ARBA00001933"/>
    </source>
</evidence>
<dbReference type="InterPro" id="IPR005861">
    <property type="entry name" value="HisP_aminotrans"/>
</dbReference>
<proteinExistence type="inferred from homology"/>
<protein>
    <recommendedName>
        <fullName evidence="9">Histidinol-phosphate aminotransferase</fullName>
        <ecNumber evidence="9">2.6.1.9</ecNumber>
    </recommendedName>
    <alternativeName>
        <fullName evidence="9">Imidazole acetol-phosphate transaminase</fullName>
    </alternativeName>
</protein>
<dbReference type="InterPro" id="IPR004839">
    <property type="entry name" value="Aminotransferase_I/II_large"/>
</dbReference>
<dbReference type="PANTHER" id="PTHR43643:SF3">
    <property type="entry name" value="HISTIDINOL-PHOSPHATE AMINOTRANSFERASE"/>
    <property type="match status" value="1"/>
</dbReference>
<dbReference type="SUPFAM" id="SSF53383">
    <property type="entry name" value="PLP-dependent transferases"/>
    <property type="match status" value="1"/>
</dbReference>
<keyword evidence="9" id="KW-0028">Amino-acid biosynthesis</keyword>
<dbReference type="Gene3D" id="3.90.1150.10">
    <property type="entry name" value="Aspartate Aminotransferase, domain 1"/>
    <property type="match status" value="1"/>
</dbReference>
<feature type="modified residue" description="N6-(pyridoxal phosphate)lysine" evidence="9">
    <location>
        <position position="210"/>
    </location>
</feature>
<dbReference type="InterPro" id="IPR015422">
    <property type="entry name" value="PyrdxlP-dep_Trfase_small"/>
</dbReference>
<dbReference type="Proteomes" id="UP000075636">
    <property type="component" value="Unassembled WGS sequence"/>
</dbReference>
<dbReference type="PROSITE" id="PS00599">
    <property type="entry name" value="AA_TRANSFER_CLASS_2"/>
    <property type="match status" value="1"/>
</dbReference>
<evidence type="ECO:0000256" key="3">
    <source>
        <dbReference type="ARBA" id="ARBA00007970"/>
    </source>
</evidence>